<organism evidence="1">
    <name type="scientific">Proteus vulgaris</name>
    <dbReference type="NCBI Taxonomy" id="585"/>
    <lineage>
        <taxon>Bacteria</taxon>
        <taxon>Pseudomonadati</taxon>
        <taxon>Pseudomonadota</taxon>
        <taxon>Gammaproteobacteria</taxon>
        <taxon>Enterobacterales</taxon>
        <taxon>Morganellaceae</taxon>
        <taxon>Proteus</taxon>
    </lineage>
</organism>
<reference evidence="1" key="4">
    <citation type="journal article" date="1985" name="J. Bacteriol.">
        <title>Organization of the Tn6-related kanamycin resistance transposon Tn2680 carrying two copies of IS26 and an IS903 variant, IS903. B.</title>
        <authorList>
            <person name="Mollet B."/>
            <person name="Clerget M."/>
            <person name="Meyer J."/>
            <person name="Iida S."/>
        </authorList>
    </citation>
    <scope>NUCLEOTIDE SEQUENCE</scope>
    <source>
        <strain evidence="1">UR-75</strain>
        <plasmid evidence="1">Rts1</plasmid>
    </source>
</reference>
<dbReference type="EMBL" id="AP004237">
    <property type="protein sequence ID" value="BAB93781.1"/>
    <property type="molecule type" value="Genomic_DNA"/>
</dbReference>
<proteinExistence type="predicted"/>
<gene>
    <name evidence="1" type="primary">orf219</name>
</gene>
<keyword evidence="1" id="KW-0614">Plasmid</keyword>
<sequence length="53" mass="5839">MLPSPLTKLVTLLPLRGYFWFSIQTNKLKLPITSCALPATVAGLRSTRLLPSI</sequence>
<reference evidence="1" key="5">
    <citation type="journal article" date="1988" name="J. Bacteriol.">
        <title>Nucleotide sequence of an Rts1 fragment causing temperature-dependent instability.</title>
        <authorList>
            <person name="Tanaka M."/>
            <person name="Okawa N."/>
            <person name="Mori K."/>
            <person name="Suyama Y."/>
            <person name="Kaji A."/>
        </authorList>
    </citation>
    <scope>NUCLEOTIDE SEQUENCE</scope>
    <source>
        <strain evidence="1">UR-75</strain>
        <plasmid evidence="1">Rts1</plasmid>
    </source>
</reference>
<reference evidence="1" key="9">
    <citation type="journal article" date="1996" name="Biochem. Biophys. Res. Commun.">
        <title>A new plasmid-encoded proteic killer gene system: cloning, sequencing, and analyzing hig locus of plasmid Rts1.</title>
        <authorList>
            <person name="Tian Q.B."/>
            <person name="Ohnishi M."/>
            <person name="Tabuchi A."/>
            <person name="Terawaki Y."/>
        </authorList>
    </citation>
    <scope>NUCLEOTIDE SEQUENCE</scope>
    <source>
        <strain evidence="1">UR-75</strain>
        <plasmid evidence="1">Rts1</plasmid>
    </source>
</reference>
<accession>Q8KJZ0</accession>
<reference evidence="1" key="7">
    <citation type="journal article" date="1991" name="J. Bacteriol.">
        <title>Three short fragments of Rts1 DNA are responsible for the temperature-sensitive growth phenotype (Tsg) of host bacteria.</title>
        <authorList>
            <person name="Mochida S."/>
            <person name="Tsuchiya H."/>
            <person name="Mori K."/>
            <person name="Kaji A."/>
        </authorList>
    </citation>
    <scope>NUCLEOTIDE SEQUENCE</scope>
    <source>
        <strain evidence="1">UR-75</strain>
        <plasmid evidence="1">Rts1</plasmid>
    </source>
</reference>
<dbReference type="AlphaFoldDB" id="Q8KJZ0"/>
<protein>
    <submittedName>
        <fullName evidence="1">Uncharacterized protein</fullName>
    </submittedName>
</protein>
<reference evidence="1" key="10">
    <citation type="journal article" date="2002" name="J. Bacteriol.">
        <title>Complete nucleotide sequence of plasmid Rts1: implications for evolution of large plasmid Genomes.</title>
        <authorList>
            <person name="Murata T."/>
            <person name="Ohnishi M."/>
            <person name="Ara T."/>
            <person name="Kaneko J."/>
            <person name="Han C.-G."/>
            <person name="Li Y.F."/>
            <person name="Takashima K."/>
            <person name="Nojima H."/>
            <person name="Nakayama K."/>
            <person name="Kaji A."/>
            <person name="Kamio Y."/>
            <person name="Miki T."/>
            <person name="Mori H."/>
            <person name="Ohtsubo E."/>
            <person name="Terawaki Y."/>
            <person name="Hayashi T."/>
        </authorList>
    </citation>
    <scope>NUCLEOTIDE SEQUENCE</scope>
    <source>
        <strain evidence="1">UR-75</strain>
        <plasmid evidence="1">Rts1</plasmid>
    </source>
</reference>
<reference evidence="1" key="1">
    <citation type="journal article" date="1968" name="Nature">
        <title>Temperature sensitivity of cell growth in Escherichia coli associated with the temperature sensitive R(KM) factor.</title>
        <authorList>
            <person name="Terawaki Y."/>
            <person name="Kakizawa Y."/>
            <person name="Takayasu H."/>
            <person name="Yoshikawa M."/>
        </authorList>
    </citation>
    <scope>NUCLEOTIDE SEQUENCE</scope>
    <source>
        <strain evidence="1">UR-75</strain>
        <plasmid evidence="1">Rts1</plasmid>
    </source>
</reference>
<name>Q8KJZ0_PROVU</name>
<reference evidence="1" key="2">
    <citation type="journal article" date="1983" name="J. Bacteriol.">
        <title>Nucleotide sequence of an incompatibility region of mini-Rts1 that contains five direct repeats.</title>
        <authorList>
            <person name="Kamio Y."/>
            <person name="Terawaki Y."/>
        </authorList>
    </citation>
    <scope>NUCLEOTIDE SEQUENCE</scope>
    <source>
        <strain evidence="1">UR-75</strain>
        <plasmid evidence="1">Rts1</plasmid>
    </source>
</reference>
<reference evidence="1" key="8">
    <citation type="journal article" date="1994" name="J. Mol. Biol.">
        <title>Molecular cloning and expression of a novel hydroxymethylcytosine-specific restriction enzyme (PvuRts1I) modulated by glucosylation of DNA.</title>
        <authorList>
            <person name="Janosi L."/>
            <person name="Yonemitsu H."/>
            <person name="Hong H."/>
            <person name="Kaji A."/>
        </authorList>
    </citation>
    <scope>NUCLEOTIDE SEQUENCE</scope>
    <source>
        <strain evidence="1">UR-75</strain>
        <plasmid evidence="1">Rts1</plasmid>
    </source>
</reference>
<evidence type="ECO:0000313" key="1">
    <source>
        <dbReference type="EMBL" id="BAB93781.1"/>
    </source>
</evidence>
<reference evidence="1" key="3">
    <citation type="journal article" date="1984" name="J. Bacteriol.">
        <title>Complete nucleotide sequence of mini-Rts1 and its copy mutant.</title>
        <authorList>
            <person name="Kamio Y."/>
            <person name="Tabuchi A."/>
            <person name="Itoh Y."/>
            <person name="Katagiri H."/>
            <person name="Terawaki Y."/>
        </authorList>
    </citation>
    <scope>NUCLEOTIDE SEQUENCE</scope>
    <source>
        <strain evidence="1">UR-75</strain>
        <plasmid evidence="1">Rts1</plasmid>
    </source>
</reference>
<geneLocation type="plasmid" evidence="1">
    <name>Rts1</name>
</geneLocation>
<reference evidence="1" key="6">
    <citation type="journal article" date="1988" name="Plasmid">
        <title>Nucleotide sequence and copy control function of the extension of the incI region (incI-b) of Rts 1.</title>
        <authorList>
            <person name="Nozue H."/>
            <person name="Tsuchiya K."/>
            <person name="Kamio Y."/>
        </authorList>
    </citation>
    <scope>NUCLEOTIDE SEQUENCE</scope>
    <source>
        <strain evidence="1">UR-75</strain>
        <plasmid evidence="1">Rts1</plasmid>
    </source>
</reference>